<feature type="transmembrane region" description="Helical" evidence="1">
    <location>
        <begin position="185"/>
        <end position="208"/>
    </location>
</feature>
<feature type="transmembrane region" description="Helical" evidence="1">
    <location>
        <begin position="253"/>
        <end position="277"/>
    </location>
</feature>
<dbReference type="InterPro" id="IPR038728">
    <property type="entry name" value="YkvI-like"/>
</dbReference>
<evidence type="ECO:0008006" key="4">
    <source>
        <dbReference type="Google" id="ProtNLM"/>
    </source>
</evidence>
<protein>
    <recommendedName>
        <fullName evidence="4">Transporter</fullName>
    </recommendedName>
</protein>
<dbReference type="STRING" id="1121305.CLCOL_16730"/>
<feature type="transmembrane region" description="Helical" evidence="1">
    <location>
        <begin position="298"/>
        <end position="318"/>
    </location>
</feature>
<keyword evidence="1" id="KW-1133">Transmembrane helix</keyword>
<gene>
    <name evidence="2" type="ORF">CLCOL_16730</name>
</gene>
<keyword evidence="3" id="KW-1185">Reference proteome</keyword>
<dbReference type="PANTHER" id="PTHR37814">
    <property type="entry name" value="CONSERVED MEMBRANE PROTEIN"/>
    <property type="match status" value="1"/>
</dbReference>
<comment type="caution">
    <text evidence="2">The sequence shown here is derived from an EMBL/GenBank/DDBJ whole genome shotgun (WGS) entry which is preliminary data.</text>
</comment>
<organism evidence="2 3">
    <name type="scientific">Clostridium colicanis DSM 13634</name>
    <dbReference type="NCBI Taxonomy" id="1121305"/>
    <lineage>
        <taxon>Bacteria</taxon>
        <taxon>Bacillati</taxon>
        <taxon>Bacillota</taxon>
        <taxon>Clostridia</taxon>
        <taxon>Eubacteriales</taxon>
        <taxon>Clostridiaceae</taxon>
        <taxon>Clostridium</taxon>
    </lineage>
</organism>
<reference evidence="2 3" key="1">
    <citation type="submission" date="2016-02" db="EMBL/GenBank/DDBJ databases">
        <title>Genome sequence of Clostridium colicanis DSM 13634.</title>
        <authorList>
            <person name="Poehlein A."/>
            <person name="Daniel R."/>
        </authorList>
    </citation>
    <scope>NUCLEOTIDE SEQUENCE [LARGE SCALE GENOMIC DNA]</scope>
    <source>
        <strain evidence="2 3">DSM 13634</strain>
    </source>
</reference>
<feature type="transmembrane region" description="Helical" evidence="1">
    <location>
        <begin position="220"/>
        <end position="241"/>
    </location>
</feature>
<keyword evidence="1" id="KW-0812">Transmembrane</keyword>
<dbReference type="Proteomes" id="UP000075374">
    <property type="component" value="Unassembled WGS sequence"/>
</dbReference>
<dbReference type="PATRIC" id="fig|1121305.3.peg.1673"/>
<evidence type="ECO:0000313" key="3">
    <source>
        <dbReference type="Proteomes" id="UP000075374"/>
    </source>
</evidence>
<feature type="transmembrane region" description="Helical" evidence="1">
    <location>
        <begin position="82"/>
        <end position="104"/>
    </location>
</feature>
<dbReference type="AlphaFoldDB" id="A0A151AMA3"/>
<evidence type="ECO:0000256" key="1">
    <source>
        <dbReference type="SAM" id="Phobius"/>
    </source>
</evidence>
<feature type="transmembrane region" description="Helical" evidence="1">
    <location>
        <begin position="146"/>
        <end position="165"/>
    </location>
</feature>
<feature type="transmembrane region" description="Helical" evidence="1">
    <location>
        <begin position="116"/>
        <end position="134"/>
    </location>
</feature>
<proteinExistence type="predicted"/>
<evidence type="ECO:0000313" key="2">
    <source>
        <dbReference type="EMBL" id="KYH28660.1"/>
    </source>
</evidence>
<accession>A0A151AMA3</accession>
<feature type="transmembrane region" description="Helical" evidence="1">
    <location>
        <begin position="324"/>
        <end position="343"/>
    </location>
</feature>
<keyword evidence="1" id="KW-0472">Membrane</keyword>
<name>A0A151AMA3_9CLOT</name>
<feature type="transmembrane region" description="Helical" evidence="1">
    <location>
        <begin position="43"/>
        <end position="61"/>
    </location>
</feature>
<sequence length="352" mass="39461">MKRNLSLTFQLCAVFIGTIVGAGLASGQEITLFFTRYGHKSFKGLLICMIIYIFMGFNIIHTSIKYNLKSYNDLIKLVSPGILGKVTGIITGVFLISSSSIILAGSGALLHQYFNMPRFIGTIIMACIGLFTLLRNTDGLIEVNSFIVPCLLIVITTIFILFITLSRDIATISYIKTIPKFKNNWFISCLLYGGFNILACSGVLVPLSSEVRNESALKRGLILGSIGLTALGMMINFMLLSNVPNIYKYDIPLLYIAHRFGVVLQVMLLAIIWLEMFSTEVSDIYSLSKTLQQVFNISYKKAVVIILLIDILVSRFGFVNLIRHVYPFFGAISLIFMIQYIMFKFNEPHKKK</sequence>
<dbReference type="EMBL" id="LTBB01000008">
    <property type="protein sequence ID" value="KYH28660.1"/>
    <property type="molecule type" value="Genomic_DNA"/>
</dbReference>
<dbReference type="PANTHER" id="PTHR37814:SF1">
    <property type="entry name" value="MEMBRANE PROTEIN"/>
    <property type="match status" value="1"/>
</dbReference>